<dbReference type="AlphaFoldDB" id="A0A1H8F2U5"/>
<dbReference type="PANTHER" id="PTHR34821">
    <property type="entry name" value="INNER MEMBRANE PROTEIN YDCZ"/>
    <property type="match status" value="1"/>
</dbReference>
<dbReference type="PANTHER" id="PTHR34821:SF2">
    <property type="entry name" value="INNER MEMBRANE PROTEIN YDCZ"/>
    <property type="match status" value="1"/>
</dbReference>
<keyword evidence="1" id="KW-0812">Transmembrane</keyword>
<dbReference type="Pfam" id="PF04657">
    <property type="entry name" value="DMT_YdcZ"/>
    <property type="match status" value="1"/>
</dbReference>
<evidence type="ECO:0000313" key="3">
    <source>
        <dbReference type="Proteomes" id="UP000199054"/>
    </source>
</evidence>
<dbReference type="InterPro" id="IPR006750">
    <property type="entry name" value="YdcZ"/>
</dbReference>
<feature type="transmembrane region" description="Helical" evidence="1">
    <location>
        <begin position="70"/>
        <end position="88"/>
    </location>
</feature>
<name>A0A1H8F2U5_9RHOB</name>
<proteinExistence type="predicted"/>
<dbReference type="EMBL" id="FODE01000003">
    <property type="protein sequence ID" value="SEN26052.1"/>
    <property type="molecule type" value="Genomic_DNA"/>
</dbReference>
<feature type="transmembrane region" description="Helical" evidence="1">
    <location>
        <begin position="36"/>
        <end position="58"/>
    </location>
</feature>
<dbReference type="Proteomes" id="UP000199054">
    <property type="component" value="Unassembled WGS sequence"/>
</dbReference>
<evidence type="ECO:0000256" key="1">
    <source>
        <dbReference type="SAM" id="Phobius"/>
    </source>
</evidence>
<feature type="transmembrane region" description="Helical" evidence="1">
    <location>
        <begin position="127"/>
        <end position="145"/>
    </location>
</feature>
<reference evidence="2 3" key="1">
    <citation type="submission" date="2016-10" db="EMBL/GenBank/DDBJ databases">
        <authorList>
            <person name="de Groot N.N."/>
        </authorList>
    </citation>
    <scope>NUCLEOTIDE SEQUENCE [LARGE SCALE GENOMIC DNA]</scope>
    <source>
        <strain evidence="2 3">DSM 8512</strain>
    </source>
</reference>
<protein>
    <submittedName>
        <fullName evidence="2">Transporter family-2 protein</fullName>
    </submittedName>
</protein>
<accession>A0A1H8F2U5</accession>
<keyword evidence="3" id="KW-1185">Reference proteome</keyword>
<organism evidence="2 3">
    <name type="scientific">Paracoccus alcaliphilus</name>
    <dbReference type="NCBI Taxonomy" id="34002"/>
    <lineage>
        <taxon>Bacteria</taxon>
        <taxon>Pseudomonadati</taxon>
        <taxon>Pseudomonadota</taxon>
        <taxon>Alphaproteobacteria</taxon>
        <taxon>Rhodobacterales</taxon>
        <taxon>Paracoccaceae</taxon>
        <taxon>Paracoccus</taxon>
    </lineage>
</organism>
<gene>
    <name evidence="2" type="ORF">SAMN04489859_1003129</name>
</gene>
<keyword evidence="1" id="KW-0472">Membrane</keyword>
<keyword evidence="1" id="KW-1133">Transmembrane helix</keyword>
<feature type="transmembrane region" description="Helical" evidence="1">
    <location>
        <begin position="94"/>
        <end position="115"/>
    </location>
</feature>
<dbReference type="RefSeq" id="WP_090610526.1">
    <property type="nucleotide sequence ID" value="NZ_CP067125.1"/>
</dbReference>
<dbReference type="OrthoDB" id="370053at2"/>
<evidence type="ECO:0000313" key="2">
    <source>
        <dbReference type="EMBL" id="SEN26052.1"/>
    </source>
</evidence>
<sequence length="147" mass="15272">MQLPILPVIMVVLAGACISLQAPINAALGRAVQSPLVAAAISFGVGFVLLTAAALAVGEGRGFATAVRQEWHLWLGGLLGAFYVWTIVWTLPRMGVLTAICALALGQMVAALILDRLGAFGLPVREISLPRILAALMVGGGIVLSRF</sequence>
<dbReference type="STRING" id="34002.SAMN04489859_1003129"/>
<dbReference type="GO" id="GO:0005886">
    <property type="term" value="C:plasma membrane"/>
    <property type="evidence" value="ECO:0007669"/>
    <property type="project" value="TreeGrafter"/>
</dbReference>